<name>A0ABX6NCK7_9BACT</name>
<dbReference type="SUPFAM" id="SSF56281">
    <property type="entry name" value="Metallo-hydrolase/oxidoreductase"/>
    <property type="match status" value="1"/>
</dbReference>
<keyword evidence="1" id="KW-0677">Repeat</keyword>
<dbReference type="Pfam" id="PF12706">
    <property type="entry name" value="Lactamase_B_2"/>
    <property type="match status" value="1"/>
</dbReference>
<feature type="domain" description="Metallo-beta-lactamase" evidence="3">
    <location>
        <begin position="566"/>
        <end position="774"/>
    </location>
</feature>
<dbReference type="InterPro" id="IPR019734">
    <property type="entry name" value="TPR_rpt"/>
</dbReference>
<accession>A0ABX6NCK7</accession>
<gene>
    <name evidence="4" type="ORF">E8L03_03655</name>
</gene>
<dbReference type="SUPFAM" id="SSF48452">
    <property type="entry name" value="TPR-like"/>
    <property type="match status" value="2"/>
</dbReference>
<evidence type="ECO:0000313" key="4">
    <source>
        <dbReference type="EMBL" id="QJT08076.1"/>
    </source>
</evidence>
<organism evidence="4 5">
    <name type="scientific">Oceanidesulfovibrio marinus</name>
    <dbReference type="NCBI Taxonomy" id="370038"/>
    <lineage>
        <taxon>Bacteria</taxon>
        <taxon>Pseudomonadati</taxon>
        <taxon>Thermodesulfobacteriota</taxon>
        <taxon>Desulfovibrionia</taxon>
        <taxon>Desulfovibrionales</taxon>
        <taxon>Desulfovibrionaceae</taxon>
        <taxon>Oceanidesulfovibrio</taxon>
    </lineage>
</organism>
<dbReference type="Gene3D" id="3.60.15.10">
    <property type="entry name" value="Ribonuclease Z/Hydroxyacylglutathione hydrolase-like"/>
    <property type="match status" value="1"/>
</dbReference>
<keyword evidence="5" id="KW-1185">Reference proteome</keyword>
<dbReference type="SMART" id="SM00849">
    <property type="entry name" value="Lactamase_B"/>
    <property type="match status" value="1"/>
</dbReference>
<evidence type="ECO:0000313" key="5">
    <source>
        <dbReference type="Proteomes" id="UP000503251"/>
    </source>
</evidence>
<dbReference type="Proteomes" id="UP000503251">
    <property type="component" value="Chromosome"/>
</dbReference>
<dbReference type="EMBL" id="CP039543">
    <property type="protein sequence ID" value="QJT08076.1"/>
    <property type="molecule type" value="Genomic_DNA"/>
</dbReference>
<dbReference type="InterPro" id="IPR011990">
    <property type="entry name" value="TPR-like_helical_dom_sf"/>
</dbReference>
<dbReference type="InterPro" id="IPR001279">
    <property type="entry name" value="Metallo-B-lactamas"/>
</dbReference>
<evidence type="ECO:0000256" key="2">
    <source>
        <dbReference type="ARBA" id="ARBA00022803"/>
    </source>
</evidence>
<evidence type="ECO:0000256" key="1">
    <source>
        <dbReference type="ARBA" id="ARBA00022737"/>
    </source>
</evidence>
<keyword evidence="2" id="KW-0802">TPR repeat</keyword>
<dbReference type="SMART" id="SM00028">
    <property type="entry name" value="TPR"/>
    <property type="match status" value="5"/>
</dbReference>
<dbReference type="Gene3D" id="1.25.40.10">
    <property type="entry name" value="Tetratricopeptide repeat domain"/>
    <property type="match status" value="2"/>
</dbReference>
<sequence length="972" mass="109617">MTNEEITREFLQLLAGDWDDSAVHRGFNELQERVSGQGEWARIIEARLFVLEKKTEKAITLLEEIRGRDSEHHAASLMLVRILNQDIRNYGKALGVLDHLLSKGFEGQVAPEWFEAMTLGEKVYALASESRCDEALKTADQLLGRFGEAREPFLVRQVARALYNKGTILGKQGKPEEEIRVYEEVARCFGEATEPGILEQVGRALVNKGAVLGKQGKPEEATQVFEEVARRLGEIAEPGILAQVARALLNKGVILGLQGKPEEASRIFEEVARRFGESTEPGILEQVSKALVDKGLAFSQLGKPEEASRIFGEVARRFGEATEPGILEQVARALVNKGAVLGKQGKPEATQVFEEVARRFGEATEPGILEQVARALVNKGVAFEQQGKSDEASQVYEEVARRFGEVHDPLLRKWVFEAKLRKSLTLFEMKQRKEARKLFDSIQKELLQKDAIKEELTYLYTIVARRFPSKMRSKDSQQRKVRMKRDLTITGGDVEANLEMVLSHMLEEIDLETQNTYFKNMEAAKTRTDRFITEDAHFNDKFSFLLVLREWNSYTPVIPSAEESDRGGGYYIRHAGEGIVIDPGYDFIENFHRTGGRLGGIDHIIVTHAHDDHTAELEALLMLFQRRMDKEDLPKKQVNLYLSAGVQRKFAGLLDLRDLKYGNVVTLCPSTTGYEQRIQLNKKTVLTVLPAYHDDVITRQSAVGLGFEFDTENGTRKVVFTGDSGLYPRDCGSDGVERYYDDGQSPKLKTGSKDALFKQYPKAFRNSPHLVIAHIGSIKKREFGLGEVPSPGEIGSRFYPNHLGLLGTLMLLKELNPDAAVISEFGAELKGFHIDLVQKLGQALNKVQGENNSNEKSKTFVVAGDLTTVYNITTHSFLSHTQYNTQDSFEFREVDTLACLKAKDFFYKPKWVQEIEVSERKGSERAYLFTADGRAKKYDLNAKHFAKHFFARLLPYQKHPITNEEEFKEAYG</sequence>
<dbReference type="RefSeq" id="WP_171266607.1">
    <property type="nucleotide sequence ID" value="NZ_CP039543.1"/>
</dbReference>
<protein>
    <submittedName>
        <fullName evidence="4">MBL fold metallo-hydrolase</fullName>
    </submittedName>
</protein>
<dbReference type="InterPro" id="IPR036866">
    <property type="entry name" value="RibonucZ/Hydroxyglut_hydro"/>
</dbReference>
<reference evidence="4 5" key="1">
    <citation type="submission" date="2019-04" db="EMBL/GenBank/DDBJ databases">
        <title>Isolation and culture of sulfate reducing bacteria from the cold seep of the South China Sea.</title>
        <authorList>
            <person name="Sun C."/>
            <person name="Liu R."/>
        </authorList>
    </citation>
    <scope>NUCLEOTIDE SEQUENCE [LARGE SCALE GENOMIC DNA]</scope>
    <source>
        <strain evidence="4 5">CS1</strain>
    </source>
</reference>
<dbReference type="PANTHER" id="PTHR45641">
    <property type="entry name" value="TETRATRICOPEPTIDE REPEAT PROTEIN (AFU_ORTHOLOGUE AFUA_6G03870)"/>
    <property type="match status" value="1"/>
</dbReference>
<dbReference type="Pfam" id="PF13181">
    <property type="entry name" value="TPR_8"/>
    <property type="match status" value="1"/>
</dbReference>
<proteinExistence type="predicted"/>
<dbReference type="PANTHER" id="PTHR45641:SF19">
    <property type="entry name" value="NEPHROCYSTIN-3"/>
    <property type="match status" value="1"/>
</dbReference>
<dbReference type="Pfam" id="PF13432">
    <property type="entry name" value="TPR_16"/>
    <property type="match status" value="1"/>
</dbReference>
<evidence type="ECO:0000259" key="3">
    <source>
        <dbReference type="SMART" id="SM00849"/>
    </source>
</evidence>